<proteinExistence type="predicted"/>
<feature type="transmembrane region" description="Helical" evidence="1">
    <location>
        <begin position="9"/>
        <end position="29"/>
    </location>
</feature>
<reference evidence="4 5" key="1">
    <citation type="submission" date="2020-01" db="EMBL/GenBank/DDBJ databases">
        <title>Genetics and antimicrobial susceptibilities of Nocardia species isolated from the soil; a comparison with species isolated from humans.</title>
        <authorList>
            <person name="Carrasco G."/>
            <person name="Monzon S."/>
            <person name="Sansegundo M."/>
            <person name="Garcia E."/>
            <person name="Garrido N."/>
            <person name="Medina M.J."/>
            <person name="Villalon P."/>
            <person name="Ramirez-Arocha A.C."/>
            <person name="Jimenez P."/>
            <person name="Cuesta I."/>
            <person name="Valdezate S."/>
        </authorList>
    </citation>
    <scope>NUCLEOTIDE SEQUENCE [LARGE SCALE GENOMIC DNA]</scope>
    <source>
        <strain evidence="2 4">CNM20110639</strain>
        <strain evidence="3 5">CNM20110649</strain>
    </source>
</reference>
<accession>A0A6P1D3X2</accession>
<gene>
    <name evidence="2" type="ORF">GV789_06720</name>
    <name evidence="3" type="ORF">GV794_11810</name>
</gene>
<evidence type="ECO:0000313" key="3">
    <source>
        <dbReference type="EMBL" id="NEW56333.1"/>
    </source>
</evidence>
<feature type="transmembrane region" description="Helical" evidence="1">
    <location>
        <begin position="272"/>
        <end position="294"/>
    </location>
</feature>
<dbReference type="RefSeq" id="WP_163825774.1">
    <property type="nucleotide sequence ID" value="NZ_JAAGUX010000016.1"/>
</dbReference>
<evidence type="ECO:0000313" key="2">
    <source>
        <dbReference type="EMBL" id="NEW44151.1"/>
    </source>
</evidence>
<keyword evidence="1" id="KW-0812">Transmembrane</keyword>
<feature type="transmembrane region" description="Helical" evidence="1">
    <location>
        <begin position="189"/>
        <end position="208"/>
    </location>
</feature>
<evidence type="ECO:0000256" key="1">
    <source>
        <dbReference type="SAM" id="Phobius"/>
    </source>
</evidence>
<feature type="transmembrane region" description="Helical" evidence="1">
    <location>
        <begin position="63"/>
        <end position="81"/>
    </location>
</feature>
<evidence type="ECO:0000313" key="5">
    <source>
        <dbReference type="Proteomes" id="UP000470876"/>
    </source>
</evidence>
<keyword evidence="1" id="KW-0472">Membrane</keyword>
<dbReference type="Proteomes" id="UP000470876">
    <property type="component" value="Unassembled WGS sequence"/>
</dbReference>
<keyword evidence="5" id="KW-1185">Reference proteome</keyword>
<keyword evidence="1" id="KW-1133">Transmembrane helix</keyword>
<dbReference type="EMBL" id="JAAGUX010000016">
    <property type="protein sequence ID" value="NEW56333.1"/>
    <property type="molecule type" value="Genomic_DNA"/>
</dbReference>
<evidence type="ECO:0000313" key="4">
    <source>
        <dbReference type="Proteomes" id="UP000468928"/>
    </source>
</evidence>
<protein>
    <submittedName>
        <fullName evidence="2">Uncharacterized protein</fullName>
    </submittedName>
</protein>
<comment type="caution">
    <text evidence="2">The sequence shown here is derived from an EMBL/GenBank/DDBJ whole genome shotgun (WGS) entry which is preliminary data.</text>
</comment>
<feature type="transmembrane region" description="Helical" evidence="1">
    <location>
        <begin position="93"/>
        <end position="111"/>
    </location>
</feature>
<feature type="transmembrane region" description="Helical" evidence="1">
    <location>
        <begin position="228"/>
        <end position="251"/>
    </location>
</feature>
<dbReference type="Proteomes" id="UP000468928">
    <property type="component" value="Unassembled WGS sequence"/>
</dbReference>
<organism evidence="2 4">
    <name type="scientific">Nocardia cyriacigeorgica</name>
    <dbReference type="NCBI Taxonomy" id="135487"/>
    <lineage>
        <taxon>Bacteria</taxon>
        <taxon>Bacillati</taxon>
        <taxon>Actinomycetota</taxon>
        <taxon>Actinomycetes</taxon>
        <taxon>Mycobacteriales</taxon>
        <taxon>Nocardiaceae</taxon>
        <taxon>Nocardia</taxon>
    </lineage>
</organism>
<feature type="transmembrane region" description="Helical" evidence="1">
    <location>
        <begin position="314"/>
        <end position="330"/>
    </location>
</feature>
<dbReference type="EMBL" id="JAAGUZ010000013">
    <property type="protein sequence ID" value="NEW44151.1"/>
    <property type="molecule type" value="Genomic_DNA"/>
</dbReference>
<feature type="transmembrane region" description="Helical" evidence="1">
    <location>
        <begin position="151"/>
        <end position="168"/>
    </location>
</feature>
<name>A0A6P1D3X2_9NOCA</name>
<dbReference type="AlphaFoldDB" id="A0A6P1D3X2"/>
<sequence length="339" mass="36226">MRQNWQARIGYTLSALSLLYGGAGVYWSFDGNAFPFGSGDPMMAGGGREVLATNLTGWATPEISGPIIAAVGLLGAVVAFLMARGLGRGGTRYALLTVAWVLAAGLVFGIQDYRPLIVVGYTPIFLVGKTLFGWPAGVGWAQLYDWPKTNLLILLLAGIGWALLAVFYRKPDAERAPVAGTGLIRYGTPAVVVAVLVPLIYCTTRWMWALGFGFGLDPQVFEEGKETGLWLAGAGLAGFGALGAVATGGLIRPWGERYPRWMIGLAGKRIPPMVAVVPAVVVAVPVTTAGLMYIRLAAVIGVDGRWITHMPETLWPLWGGALLLAALSYRQRRHVAERM</sequence>